<dbReference type="RefSeq" id="WP_154175182.1">
    <property type="nucleotide sequence ID" value="NZ_WJXZ01000006.1"/>
</dbReference>
<evidence type="ECO:0000313" key="1">
    <source>
        <dbReference type="EMBL" id="MRS61790.1"/>
    </source>
</evidence>
<dbReference type="EMBL" id="WJXZ01000006">
    <property type="protein sequence ID" value="MRS61790.1"/>
    <property type="molecule type" value="Genomic_DNA"/>
</dbReference>
<comment type="caution">
    <text evidence="1">The sequence shown here is derived from an EMBL/GenBank/DDBJ whole genome shotgun (WGS) entry which is preliminary data.</text>
</comment>
<accession>A0A7K0EIV3</accession>
<dbReference type="OrthoDB" id="962219at2"/>
<gene>
    <name evidence="1" type="ORF">GJJ30_10870</name>
</gene>
<organism evidence="1 2">
    <name type="scientific">Larkinella terrae</name>
    <dbReference type="NCBI Taxonomy" id="2025311"/>
    <lineage>
        <taxon>Bacteria</taxon>
        <taxon>Pseudomonadati</taxon>
        <taxon>Bacteroidota</taxon>
        <taxon>Cytophagia</taxon>
        <taxon>Cytophagales</taxon>
        <taxon>Spirosomataceae</taxon>
        <taxon>Larkinella</taxon>
    </lineage>
</organism>
<proteinExistence type="predicted"/>
<reference evidence="1 2" key="1">
    <citation type="journal article" date="2018" name="Antonie Van Leeuwenhoek">
        <title>Larkinella terrae sp. nov., isolated from soil on Jeju Island, South Korea.</title>
        <authorList>
            <person name="Ten L.N."/>
            <person name="Jeon J."/>
            <person name="Park S.J."/>
            <person name="Park S."/>
            <person name="Lee S.Y."/>
            <person name="Kim M.K."/>
            <person name="Jung H.Y."/>
        </authorList>
    </citation>
    <scope>NUCLEOTIDE SEQUENCE [LARGE SCALE GENOMIC DNA]</scope>
    <source>
        <strain evidence="1 2">KCTC 52001</strain>
    </source>
</reference>
<sequence length="96" mass="11369">MKVNTNSPTAEDLAMIKATQERCWQEVNAKEKWTDEDFQDALFCHCEWKEQKSDFFYSMISLEKLAFDPRTPEVEAQKLLTMLNQMKESPQDYLQP</sequence>
<dbReference type="Proteomes" id="UP000441754">
    <property type="component" value="Unassembled WGS sequence"/>
</dbReference>
<keyword evidence="2" id="KW-1185">Reference proteome</keyword>
<dbReference type="AlphaFoldDB" id="A0A7K0EIV3"/>
<name>A0A7K0EIV3_9BACT</name>
<evidence type="ECO:0000313" key="2">
    <source>
        <dbReference type="Proteomes" id="UP000441754"/>
    </source>
</evidence>
<protein>
    <submittedName>
        <fullName evidence="1">Uncharacterized protein</fullName>
    </submittedName>
</protein>